<name>A0A162PD47_9CRUS</name>
<organism evidence="2 3">
    <name type="scientific">Daphnia magna</name>
    <dbReference type="NCBI Taxonomy" id="35525"/>
    <lineage>
        <taxon>Eukaryota</taxon>
        <taxon>Metazoa</taxon>
        <taxon>Ecdysozoa</taxon>
        <taxon>Arthropoda</taxon>
        <taxon>Crustacea</taxon>
        <taxon>Branchiopoda</taxon>
        <taxon>Diplostraca</taxon>
        <taxon>Cladocera</taxon>
        <taxon>Anomopoda</taxon>
        <taxon>Daphniidae</taxon>
        <taxon>Daphnia</taxon>
    </lineage>
</organism>
<comment type="caution">
    <text evidence="2">The sequence shown here is derived from an EMBL/GenBank/DDBJ whole genome shotgun (WGS) entry which is preliminary data.</text>
</comment>
<evidence type="ECO:0000313" key="2">
    <source>
        <dbReference type="EMBL" id="KZS18748.1"/>
    </source>
</evidence>
<dbReference type="Proteomes" id="UP000076858">
    <property type="component" value="Unassembled WGS sequence"/>
</dbReference>
<sequence>MCYVTHNNKRDTSNRQDVGRRRKNSVQKVVITTCLKTTKGGKKNNNLLEQVVVITIDVLRVEQSLQSLSNGFYRTGLLQKVGLQYYLQLPLYPVLLIQAIMKRVSCKMYLLRLFDEMFDFLEKTIRDYKRRWGNSTK</sequence>
<dbReference type="EMBL" id="LRGB01000512">
    <property type="protein sequence ID" value="KZS18748.1"/>
    <property type="molecule type" value="Genomic_DNA"/>
</dbReference>
<keyword evidence="3" id="KW-1185">Reference proteome</keyword>
<protein>
    <submittedName>
        <fullName evidence="2">Uncharacterized protein</fullName>
    </submittedName>
</protein>
<evidence type="ECO:0000256" key="1">
    <source>
        <dbReference type="SAM" id="MobiDB-lite"/>
    </source>
</evidence>
<dbReference type="AlphaFoldDB" id="A0A162PD47"/>
<gene>
    <name evidence="2" type="ORF">APZ42_015321</name>
</gene>
<reference evidence="2 3" key="1">
    <citation type="submission" date="2016-03" db="EMBL/GenBank/DDBJ databases">
        <title>EvidentialGene: Evidence-directed Construction of Genes on Genomes.</title>
        <authorList>
            <person name="Gilbert D.G."/>
            <person name="Choi J.-H."/>
            <person name="Mockaitis K."/>
            <person name="Colbourne J."/>
            <person name="Pfrender M."/>
        </authorList>
    </citation>
    <scope>NUCLEOTIDE SEQUENCE [LARGE SCALE GENOMIC DNA]</scope>
    <source>
        <strain evidence="2 3">Xinb3</strain>
        <tissue evidence="2">Complete organism</tissue>
    </source>
</reference>
<feature type="region of interest" description="Disordered" evidence="1">
    <location>
        <begin position="1"/>
        <end position="23"/>
    </location>
</feature>
<feature type="compositionally biased region" description="Basic and acidic residues" evidence="1">
    <location>
        <begin position="8"/>
        <end position="19"/>
    </location>
</feature>
<evidence type="ECO:0000313" key="3">
    <source>
        <dbReference type="Proteomes" id="UP000076858"/>
    </source>
</evidence>
<proteinExistence type="predicted"/>
<accession>A0A162PD47</accession>